<dbReference type="EMBL" id="CH954178">
    <property type="protein sequence ID" value="KQS44126.1"/>
    <property type="molecule type" value="Genomic_DNA"/>
</dbReference>
<accession>A0A0Q5U5D0</accession>
<protein>
    <submittedName>
        <fullName evidence="1">Uncharacterized protein, isoform B</fullName>
    </submittedName>
</protein>
<dbReference type="GO" id="GO:0099533">
    <property type="term" value="P:positive regulation of presynaptic cytosolic calcium concentration"/>
    <property type="evidence" value="ECO:0007669"/>
    <property type="project" value="EnsemblMetazoa"/>
</dbReference>
<dbReference type="AlphaFoldDB" id="A0A0Q5U5D0"/>
<dbReference type="GO" id="GO:0030672">
    <property type="term" value="C:synaptic vesicle membrane"/>
    <property type="evidence" value="ECO:0007669"/>
    <property type="project" value="EnsemblMetazoa"/>
</dbReference>
<organism evidence="1 2">
    <name type="scientific">Drosophila erecta</name>
    <name type="common">Fruit fly</name>
    <dbReference type="NCBI Taxonomy" id="7220"/>
    <lineage>
        <taxon>Eukaryota</taxon>
        <taxon>Metazoa</taxon>
        <taxon>Ecdysozoa</taxon>
        <taxon>Arthropoda</taxon>
        <taxon>Hexapoda</taxon>
        <taxon>Insecta</taxon>
        <taxon>Pterygota</taxon>
        <taxon>Neoptera</taxon>
        <taxon>Endopterygota</taxon>
        <taxon>Diptera</taxon>
        <taxon>Brachycera</taxon>
        <taxon>Muscomorpha</taxon>
        <taxon>Ephydroidea</taxon>
        <taxon>Drosophilidae</taxon>
        <taxon>Drosophila</taxon>
        <taxon>Sophophora</taxon>
    </lineage>
</organism>
<dbReference type="GO" id="GO:0150007">
    <property type="term" value="P:clathrin-dependent synaptic vesicle endocytosis"/>
    <property type="evidence" value="ECO:0007669"/>
    <property type="project" value="EnsemblMetazoa"/>
</dbReference>
<dbReference type="GO" id="GO:0150008">
    <property type="term" value="P:bulk synaptic vesicle endocytosis"/>
    <property type="evidence" value="ECO:0007669"/>
    <property type="project" value="EnsemblMetazoa"/>
</dbReference>
<dbReference type="OrthoDB" id="9934994at2759"/>
<sequence length="101" mass="10973">MNQISKTLYMPPENCPQSCRQSQVHPTAAINDKQQYTIYVNKFITFAASKRSLRASADDMRAAAQQTFGGNTPAQTNDRAGIVNNAQPFSFTGAVGTDSNV</sequence>
<evidence type="ECO:0000313" key="2">
    <source>
        <dbReference type="Proteomes" id="UP000008711"/>
    </source>
</evidence>
<reference evidence="1 2" key="2">
    <citation type="journal article" date="2008" name="Bioinformatics">
        <title>Assembly reconciliation.</title>
        <authorList>
            <person name="Zimin A.V."/>
            <person name="Smith D.R."/>
            <person name="Sutton G."/>
            <person name="Yorke J.A."/>
        </authorList>
    </citation>
    <scope>NUCLEOTIDE SEQUENCE [LARGE SCALE GENOMIC DNA]</scope>
    <source>
        <strain evidence="1 2">TSC#14021-0224.01</strain>
    </source>
</reference>
<gene>
    <name evidence="1" type="primary">Dere\GG13520</name>
    <name evidence="1" type="synonym">dere_GLEANR_13777</name>
    <name evidence="1" type="synonym">GG13520</name>
    <name evidence="1" type="ORF">Dere_GG13520</name>
</gene>
<dbReference type="GO" id="GO:0035212">
    <property type="term" value="P:cell competition in a multicellular organism"/>
    <property type="evidence" value="ECO:0007669"/>
    <property type="project" value="EnsemblMetazoa"/>
</dbReference>
<dbReference type="GO" id="GO:0005886">
    <property type="term" value="C:plasma membrane"/>
    <property type="evidence" value="ECO:0007669"/>
    <property type="project" value="EnsemblMetazoa"/>
</dbReference>
<reference evidence="1 2" key="1">
    <citation type="journal article" date="2007" name="Nature">
        <title>Evolution of genes and genomes on the Drosophila phylogeny.</title>
        <authorList>
            <consortium name="Drosophila 12 Genomes Consortium"/>
            <person name="Clark A.G."/>
            <person name="Eisen M.B."/>
            <person name="Smith D.R."/>
            <person name="Bergman C.M."/>
            <person name="Oliver B."/>
            <person name="Markow T.A."/>
            <person name="Kaufman T.C."/>
            <person name="Kellis M."/>
            <person name="Gelbart W."/>
            <person name="Iyer V.N."/>
            <person name="Pollard D.A."/>
            <person name="Sackton T.B."/>
            <person name="Larracuente A.M."/>
            <person name="Singh N.D."/>
            <person name="Abad J.P."/>
            <person name="Abt D.N."/>
            <person name="Adryan B."/>
            <person name="Aguade M."/>
            <person name="Akashi H."/>
            <person name="Anderson W.W."/>
            <person name="Aquadro C.F."/>
            <person name="Ardell D.H."/>
            <person name="Arguello R."/>
            <person name="Artieri C.G."/>
            <person name="Barbash D.A."/>
            <person name="Barker D."/>
            <person name="Barsanti P."/>
            <person name="Batterham P."/>
            <person name="Batzoglou S."/>
            <person name="Begun D."/>
            <person name="Bhutkar A."/>
            <person name="Blanco E."/>
            <person name="Bosak S.A."/>
            <person name="Bradley R.K."/>
            <person name="Brand A.D."/>
            <person name="Brent M.R."/>
            <person name="Brooks A.N."/>
            <person name="Brown R.H."/>
            <person name="Butlin R.K."/>
            <person name="Caggese C."/>
            <person name="Calvi B.R."/>
            <person name="Bernardo de Carvalho A."/>
            <person name="Caspi A."/>
            <person name="Castrezana S."/>
            <person name="Celniker S.E."/>
            <person name="Chang J.L."/>
            <person name="Chapple C."/>
            <person name="Chatterji S."/>
            <person name="Chinwalla A."/>
            <person name="Civetta A."/>
            <person name="Clifton S.W."/>
            <person name="Comeron J.M."/>
            <person name="Costello J.C."/>
            <person name="Coyne J.A."/>
            <person name="Daub J."/>
            <person name="David R.G."/>
            <person name="Delcher A.L."/>
            <person name="Delehaunty K."/>
            <person name="Do C.B."/>
            <person name="Ebling H."/>
            <person name="Edwards K."/>
            <person name="Eickbush T."/>
            <person name="Evans J.D."/>
            <person name="Filipski A."/>
            <person name="Findeiss S."/>
            <person name="Freyhult E."/>
            <person name="Fulton L."/>
            <person name="Fulton R."/>
            <person name="Garcia A.C."/>
            <person name="Gardiner A."/>
            <person name="Garfield D.A."/>
            <person name="Garvin B.E."/>
            <person name="Gibson G."/>
            <person name="Gilbert D."/>
            <person name="Gnerre S."/>
            <person name="Godfrey J."/>
            <person name="Good R."/>
            <person name="Gotea V."/>
            <person name="Gravely B."/>
            <person name="Greenberg A.J."/>
            <person name="Griffiths-Jones S."/>
            <person name="Gross S."/>
            <person name="Guigo R."/>
            <person name="Gustafson E.A."/>
            <person name="Haerty W."/>
            <person name="Hahn M.W."/>
            <person name="Halligan D.L."/>
            <person name="Halpern A.L."/>
            <person name="Halter G.M."/>
            <person name="Han M.V."/>
            <person name="Heger A."/>
            <person name="Hillier L."/>
            <person name="Hinrichs A.S."/>
            <person name="Holmes I."/>
            <person name="Hoskins R.A."/>
            <person name="Hubisz M.J."/>
            <person name="Hultmark D."/>
            <person name="Huntley M.A."/>
            <person name="Jaffe D.B."/>
            <person name="Jagadeeshan S."/>
            <person name="Jeck W.R."/>
            <person name="Johnson J."/>
            <person name="Jones C.D."/>
            <person name="Jordan W.C."/>
            <person name="Karpen G.H."/>
            <person name="Kataoka E."/>
            <person name="Keightley P.D."/>
            <person name="Kheradpour P."/>
            <person name="Kirkness E.F."/>
            <person name="Koerich L.B."/>
            <person name="Kristiansen K."/>
            <person name="Kudrna D."/>
            <person name="Kulathinal R.J."/>
            <person name="Kumar S."/>
            <person name="Kwok R."/>
            <person name="Lander E."/>
            <person name="Langley C.H."/>
            <person name="Lapoint R."/>
            <person name="Lazzaro B.P."/>
            <person name="Lee S.J."/>
            <person name="Levesque L."/>
            <person name="Li R."/>
            <person name="Lin C.F."/>
            <person name="Lin M.F."/>
            <person name="Lindblad-Toh K."/>
            <person name="Llopart A."/>
            <person name="Long M."/>
            <person name="Low L."/>
            <person name="Lozovsky E."/>
            <person name="Lu J."/>
            <person name="Luo M."/>
            <person name="Machado C.A."/>
            <person name="Makalowski W."/>
            <person name="Marzo M."/>
            <person name="Matsuda M."/>
            <person name="Matzkin L."/>
            <person name="McAllister B."/>
            <person name="McBride C.S."/>
            <person name="McKernan B."/>
            <person name="McKernan K."/>
            <person name="Mendez-Lago M."/>
            <person name="Minx P."/>
            <person name="Mollenhauer M.U."/>
            <person name="Montooth K."/>
            <person name="Mount S.M."/>
            <person name="Mu X."/>
            <person name="Myers E."/>
            <person name="Negre B."/>
            <person name="Newfeld S."/>
            <person name="Nielsen R."/>
            <person name="Noor M.A."/>
            <person name="O'Grady P."/>
            <person name="Pachter L."/>
            <person name="Papaceit M."/>
            <person name="Parisi M.J."/>
            <person name="Parisi M."/>
            <person name="Parts L."/>
            <person name="Pedersen J.S."/>
            <person name="Pesole G."/>
            <person name="Phillippy A.M."/>
            <person name="Ponting C.P."/>
            <person name="Pop M."/>
            <person name="Porcelli D."/>
            <person name="Powell J.R."/>
            <person name="Prohaska S."/>
            <person name="Pruitt K."/>
            <person name="Puig M."/>
            <person name="Quesneville H."/>
            <person name="Ram K.R."/>
            <person name="Rand D."/>
            <person name="Rasmussen M.D."/>
            <person name="Reed L.K."/>
            <person name="Reenan R."/>
            <person name="Reily A."/>
            <person name="Remington K.A."/>
            <person name="Rieger T.T."/>
            <person name="Ritchie M.G."/>
            <person name="Robin C."/>
            <person name="Rogers Y.H."/>
            <person name="Rohde C."/>
            <person name="Rozas J."/>
            <person name="Rubenfield M.J."/>
            <person name="Ruiz A."/>
            <person name="Russo S."/>
            <person name="Salzberg S.L."/>
            <person name="Sanchez-Gracia A."/>
            <person name="Saranga D.J."/>
            <person name="Sato H."/>
            <person name="Schaeffer S.W."/>
            <person name="Schatz M.C."/>
            <person name="Schlenke T."/>
            <person name="Schwartz R."/>
            <person name="Segarra C."/>
            <person name="Singh R.S."/>
            <person name="Sirot L."/>
            <person name="Sirota M."/>
            <person name="Sisneros N.B."/>
            <person name="Smith C.D."/>
            <person name="Smith T.F."/>
            <person name="Spieth J."/>
            <person name="Stage D.E."/>
            <person name="Stark A."/>
            <person name="Stephan W."/>
            <person name="Strausberg R.L."/>
            <person name="Strempel S."/>
            <person name="Sturgill D."/>
            <person name="Sutton G."/>
            <person name="Sutton G.G."/>
            <person name="Tao W."/>
            <person name="Teichmann S."/>
            <person name="Tobari Y.N."/>
            <person name="Tomimura Y."/>
            <person name="Tsolas J.M."/>
            <person name="Valente V.L."/>
            <person name="Venter E."/>
            <person name="Venter J.C."/>
            <person name="Vicario S."/>
            <person name="Vieira F.G."/>
            <person name="Vilella A.J."/>
            <person name="Villasante A."/>
            <person name="Walenz B."/>
            <person name="Wang J."/>
            <person name="Wasserman M."/>
            <person name="Watts T."/>
            <person name="Wilson D."/>
            <person name="Wilson R.K."/>
            <person name="Wing R.A."/>
            <person name="Wolfner M.F."/>
            <person name="Wong A."/>
            <person name="Wong G.K."/>
            <person name="Wu C.I."/>
            <person name="Wu G."/>
            <person name="Yamamoto D."/>
            <person name="Yang H.P."/>
            <person name="Yang S.P."/>
            <person name="Yorke J.A."/>
            <person name="Yoshida K."/>
            <person name="Zdobnov E."/>
            <person name="Zhang P."/>
            <person name="Zhang Y."/>
            <person name="Zimin A.V."/>
            <person name="Baldwin J."/>
            <person name="Abdouelleil A."/>
            <person name="Abdulkadir J."/>
            <person name="Abebe A."/>
            <person name="Abera B."/>
            <person name="Abreu J."/>
            <person name="Acer S.C."/>
            <person name="Aftuck L."/>
            <person name="Alexander A."/>
            <person name="An P."/>
            <person name="Anderson E."/>
            <person name="Anderson S."/>
            <person name="Arachi H."/>
            <person name="Azer M."/>
            <person name="Bachantsang P."/>
            <person name="Barry A."/>
            <person name="Bayul T."/>
            <person name="Berlin A."/>
            <person name="Bessette D."/>
            <person name="Bloom T."/>
            <person name="Blye J."/>
            <person name="Boguslavskiy L."/>
            <person name="Bonnet C."/>
            <person name="Boukhgalter B."/>
            <person name="Bourzgui I."/>
            <person name="Brown A."/>
            <person name="Cahill P."/>
            <person name="Channer S."/>
            <person name="Cheshatsang Y."/>
            <person name="Chuda L."/>
            <person name="Citroen M."/>
            <person name="Collymore A."/>
            <person name="Cooke P."/>
            <person name="Costello M."/>
            <person name="D'Aco K."/>
            <person name="Daza R."/>
            <person name="De Haan G."/>
            <person name="DeGray S."/>
            <person name="DeMaso C."/>
            <person name="Dhargay N."/>
            <person name="Dooley K."/>
            <person name="Dooley E."/>
            <person name="Doricent M."/>
            <person name="Dorje P."/>
            <person name="Dorjee K."/>
            <person name="Dupes A."/>
            <person name="Elong R."/>
            <person name="Falk J."/>
            <person name="Farina A."/>
            <person name="Faro S."/>
            <person name="Ferguson D."/>
            <person name="Fisher S."/>
            <person name="Foley C.D."/>
            <person name="Franke A."/>
            <person name="Friedrich D."/>
            <person name="Gadbois L."/>
            <person name="Gearin G."/>
            <person name="Gearin C.R."/>
            <person name="Giannoukos G."/>
            <person name="Goode T."/>
            <person name="Graham J."/>
            <person name="Grandbois E."/>
            <person name="Grewal S."/>
            <person name="Gyaltsen K."/>
            <person name="Hafez N."/>
            <person name="Hagos B."/>
            <person name="Hall J."/>
            <person name="Henson C."/>
            <person name="Hollinger A."/>
            <person name="Honan T."/>
            <person name="Huard M.D."/>
            <person name="Hughes L."/>
            <person name="Hurhula B."/>
            <person name="Husby M.E."/>
            <person name="Kamat A."/>
            <person name="Kanga B."/>
            <person name="Kashin S."/>
            <person name="Khazanovich D."/>
            <person name="Kisner P."/>
            <person name="Lance K."/>
            <person name="Lara M."/>
            <person name="Lee W."/>
            <person name="Lennon N."/>
            <person name="Letendre F."/>
            <person name="LeVine R."/>
            <person name="Lipovsky A."/>
            <person name="Liu X."/>
            <person name="Liu J."/>
            <person name="Liu S."/>
            <person name="Lokyitsang T."/>
            <person name="Lokyitsang Y."/>
            <person name="Lubonja R."/>
            <person name="Lui A."/>
            <person name="MacDonald P."/>
            <person name="Magnisalis V."/>
            <person name="Maru K."/>
            <person name="Matthews C."/>
            <person name="McCusker W."/>
            <person name="McDonough S."/>
            <person name="Mehta T."/>
            <person name="Meldrim J."/>
            <person name="Meneus L."/>
            <person name="Mihai O."/>
            <person name="Mihalev A."/>
            <person name="Mihova T."/>
            <person name="Mittelman R."/>
            <person name="Mlenga V."/>
            <person name="Montmayeur A."/>
            <person name="Mulrain L."/>
            <person name="Navidi A."/>
            <person name="Naylor J."/>
            <person name="Negash T."/>
            <person name="Nguyen T."/>
            <person name="Nguyen N."/>
            <person name="Nicol R."/>
            <person name="Norbu C."/>
            <person name="Norbu N."/>
            <person name="Novod N."/>
            <person name="O'Neill B."/>
            <person name="Osman S."/>
            <person name="Markiewicz E."/>
            <person name="Oyono O.L."/>
            <person name="Patti C."/>
            <person name="Phunkhang P."/>
            <person name="Pierre F."/>
            <person name="Priest M."/>
            <person name="Raghuraman S."/>
            <person name="Rege F."/>
            <person name="Reyes R."/>
            <person name="Rise C."/>
            <person name="Rogov P."/>
            <person name="Ross K."/>
            <person name="Ryan E."/>
            <person name="Settipalli S."/>
            <person name="Shea T."/>
            <person name="Sherpa N."/>
            <person name="Shi L."/>
            <person name="Shih D."/>
            <person name="Sparrow T."/>
            <person name="Spaulding J."/>
            <person name="Stalker J."/>
            <person name="Stange-Thomann N."/>
            <person name="Stavropoulos S."/>
            <person name="Stone C."/>
            <person name="Strader C."/>
            <person name="Tesfaye S."/>
            <person name="Thomson T."/>
            <person name="Thoulutsang Y."/>
            <person name="Thoulutsang D."/>
            <person name="Topham K."/>
            <person name="Topping I."/>
            <person name="Tsamla T."/>
            <person name="Vassiliev H."/>
            <person name="Vo A."/>
            <person name="Wangchuk T."/>
            <person name="Wangdi T."/>
            <person name="Weiand M."/>
            <person name="Wilkinson J."/>
            <person name="Wilson A."/>
            <person name="Yadav S."/>
            <person name="Young G."/>
            <person name="Yu Q."/>
            <person name="Zembek L."/>
            <person name="Zhong D."/>
            <person name="Zimmer A."/>
            <person name="Zwirko Z."/>
            <person name="Jaffe D.B."/>
            <person name="Alvarez P."/>
            <person name="Brockman W."/>
            <person name="Butler J."/>
            <person name="Chin C."/>
            <person name="Gnerre S."/>
            <person name="Grabherr M."/>
            <person name="Kleber M."/>
            <person name="Mauceli E."/>
            <person name="MacCallum I."/>
        </authorList>
    </citation>
    <scope>NUCLEOTIDE SEQUENCE [LARGE SCALE GENOMIC DNA]</scope>
    <source>
        <strain evidence="1 2">TSC#14021-0224.01</strain>
    </source>
</reference>
<dbReference type="GO" id="GO:0043525">
    <property type="term" value="P:positive regulation of neuron apoptotic process"/>
    <property type="evidence" value="ECO:0007669"/>
    <property type="project" value="EnsemblMetazoa"/>
</dbReference>
<keyword evidence="2" id="KW-1185">Reference proteome</keyword>
<dbReference type="GO" id="GO:0042802">
    <property type="term" value="F:identical protein binding"/>
    <property type="evidence" value="ECO:0007669"/>
    <property type="project" value="EnsemblMetazoa"/>
</dbReference>
<proteinExistence type="predicted"/>
<evidence type="ECO:0000313" key="1">
    <source>
        <dbReference type="EMBL" id="KQS44126.1"/>
    </source>
</evidence>
<dbReference type="GO" id="GO:0005262">
    <property type="term" value="F:calcium channel activity"/>
    <property type="evidence" value="ECO:0007669"/>
    <property type="project" value="EnsemblMetazoa"/>
</dbReference>
<dbReference type="Proteomes" id="UP000008711">
    <property type="component" value="Unassembled WGS sequence"/>
</dbReference>
<name>A0A0Q5U5D0_DROER</name>